<evidence type="ECO:0000259" key="7">
    <source>
        <dbReference type="Pfam" id="PF01923"/>
    </source>
</evidence>
<protein>
    <recommendedName>
        <fullName evidence="6">Corrinoid adenosyltransferase</fullName>
        <ecNumber evidence="6">2.5.1.17</ecNumber>
    </recommendedName>
    <alternativeName>
        <fullName evidence="6">Cob(II)alamin adenosyltransferase</fullName>
    </alternativeName>
    <alternativeName>
        <fullName evidence="6">Cob(II)yrinic acid a,c-diamide adenosyltransferase</fullName>
    </alternativeName>
    <alternativeName>
        <fullName evidence="6">Cobinamide/cobalamin adenosyltransferase</fullName>
    </alternativeName>
</protein>
<evidence type="ECO:0000256" key="1">
    <source>
        <dbReference type="ARBA" id="ARBA00007487"/>
    </source>
</evidence>
<reference evidence="9" key="1">
    <citation type="submission" date="2017-09" db="EMBL/GenBank/DDBJ databases">
        <title>Depth-based differentiation of microbial function through sediment-hosted aquifers and enrichment of novel symbionts in the deep terrestrial subsurface.</title>
        <authorList>
            <person name="Probst A.J."/>
            <person name="Ladd B."/>
            <person name="Jarett J.K."/>
            <person name="Geller-Mcgrath D.E."/>
            <person name="Sieber C.M.K."/>
            <person name="Emerson J.B."/>
            <person name="Anantharaman K."/>
            <person name="Thomas B.C."/>
            <person name="Malmstrom R."/>
            <person name="Stieglmeier M."/>
            <person name="Klingl A."/>
            <person name="Woyke T."/>
            <person name="Ryan C.M."/>
            <person name="Banfield J.F."/>
        </authorList>
    </citation>
    <scope>NUCLEOTIDE SEQUENCE [LARGE SCALE GENOMIC DNA]</scope>
</reference>
<dbReference type="GO" id="GO:0005524">
    <property type="term" value="F:ATP binding"/>
    <property type="evidence" value="ECO:0007669"/>
    <property type="project" value="UniProtKB-UniRule"/>
</dbReference>
<dbReference type="EMBL" id="PEZX01000040">
    <property type="protein sequence ID" value="PIS06707.1"/>
    <property type="molecule type" value="Genomic_DNA"/>
</dbReference>
<sequence length="191" mass="20962">MSVYTRTGDDGTTGLLGGVRVKKTDARVEALGTLDELNASIGLSICMIPRTLGKQIKQELIDVQNNLFSIGSNCATPSKTQLKIHTRATGFPAPHIPSKPTTDDIFALEKAIDRYDTELTPLSGFILPGGSPEAAQLHVARSICRRAERRLGAIKTNKVFMKYINRLSDYLFTCARVMNARTHVKDILCTK</sequence>
<dbReference type="SUPFAM" id="SSF89028">
    <property type="entry name" value="Cobalamin adenosyltransferase-like"/>
    <property type="match status" value="1"/>
</dbReference>
<comment type="catalytic activity">
    <reaction evidence="6">
        <text>2 cob(II)yrinate a,c diamide + reduced [electron-transfer flavoprotein] + 2 ATP = 2 adenosylcob(III)yrinate a,c-diamide + 2 triphosphate + oxidized [electron-transfer flavoprotein] + 3 H(+)</text>
        <dbReference type="Rhea" id="RHEA:11528"/>
        <dbReference type="Rhea" id="RHEA-COMP:10685"/>
        <dbReference type="Rhea" id="RHEA-COMP:10686"/>
        <dbReference type="ChEBI" id="CHEBI:15378"/>
        <dbReference type="ChEBI" id="CHEBI:18036"/>
        <dbReference type="ChEBI" id="CHEBI:30616"/>
        <dbReference type="ChEBI" id="CHEBI:57692"/>
        <dbReference type="ChEBI" id="CHEBI:58307"/>
        <dbReference type="ChEBI" id="CHEBI:58503"/>
        <dbReference type="ChEBI" id="CHEBI:58537"/>
        <dbReference type="EC" id="2.5.1.17"/>
    </reaction>
</comment>
<dbReference type="InterPro" id="IPR029499">
    <property type="entry name" value="PduO-typ"/>
</dbReference>
<dbReference type="Gene3D" id="1.20.1200.10">
    <property type="entry name" value="Cobalamin adenosyltransferase-like"/>
    <property type="match status" value="1"/>
</dbReference>
<keyword evidence="5 6" id="KW-0067">ATP-binding</keyword>
<organism evidence="8 9">
    <name type="scientific">Candidatus Berkelbacteria bacterium CG10_big_fil_rev_8_21_14_0_10_43_14</name>
    <dbReference type="NCBI Taxonomy" id="1974515"/>
    <lineage>
        <taxon>Bacteria</taxon>
        <taxon>Candidatus Berkelbacteria</taxon>
    </lineage>
</organism>
<evidence type="ECO:0000256" key="6">
    <source>
        <dbReference type="RuleBase" id="RU366026"/>
    </source>
</evidence>
<comment type="subunit">
    <text evidence="2">Homotrimer.</text>
</comment>
<proteinExistence type="inferred from homology"/>
<evidence type="ECO:0000313" key="8">
    <source>
        <dbReference type="EMBL" id="PIS06707.1"/>
    </source>
</evidence>
<dbReference type="GO" id="GO:0009236">
    <property type="term" value="P:cobalamin biosynthetic process"/>
    <property type="evidence" value="ECO:0007669"/>
    <property type="project" value="UniProtKB-UniRule"/>
</dbReference>
<dbReference type="InterPro" id="IPR016030">
    <property type="entry name" value="CblAdoTrfase-like"/>
</dbReference>
<evidence type="ECO:0000313" key="9">
    <source>
        <dbReference type="Proteomes" id="UP000231162"/>
    </source>
</evidence>
<accession>A0A2M6R882</accession>
<dbReference type="PANTHER" id="PTHR12213:SF0">
    <property type="entry name" value="CORRINOID ADENOSYLTRANSFERASE MMAB"/>
    <property type="match status" value="1"/>
</dbReference>
<name>A0A2M6R882_9BACT</name>
<comment type="similarity">
    <text evidence="1 6">Belongs to the Cob(I)alamin adenosyltransferase family.</text>
</comment>
<comment type="pathway">
    <text evidence="6">Cofactor biosynthesis; adenosylcobalamin biosynthesis; adenosylcobalamin from cob(II)yrinate a,c-diamide: step 2/7.</text>
</comment>
<evidence type="ECO:0000256" key="4">
    <source>
        <dbReference type="ARBA" id="ARBA00022741"/>
    </source>
</evidence>
<evidence type="ECO:0000256" key="2">
    <source>
        <dbReference type="ARBA" id="ARBA00011233"/>
    </source>
</evidence>
<keyword evidence="3 6" id="KW-0808">Transferase</keyword>
<dbReference type="FunFam" id="1.20.1200.10:FF:000001">
    <property type="entry name" value="Cob(I)yrinic acid a,c-diamide adenosyltransferase"/>
    <property type="match status" value="1"/>
</dbReference>
<dbReference type="InterPro" id="IPR036451">
    <property type="entry name" value="CblAdoTrfase-like_sf"/>
</dbReference>
<dbReference type="GO" id="GO:0008817">
    <property type="term" value="F:corrinoid adenosyltransferase activity"/>
    <property type="evidence" value="ECO:0007669"/>
    <property type="project" value="UniProtKB-UniRule"/>
</dbReference>
<dbReference type="UniPathway" id="UPA00148">
    <property type="reaction ID" value="UER00233"/>
</dbReference>
<keyword evidence="4 6" id="KW-0547">Nucleotide-binding</keyword>
<dbReference type="Pfam" id="PF01923">
    <property type="entry name" value="Cob_adeno_trans"/>
    <property type="match status" value="1"/>
</dbReference>
<dbReference type="AlphaFoldDB" id="A0A2M6R882"/>
<dbReference type="PANTHER" id="PTHR12213">
    <property type="entry name" value="CORRINOID ADENOSYLTRANSFERASE"/>
    <property type="match status" value="1"/>
</dbReference>
<comment type="caution">
    <text evidence="8">The sequence shown here is derived from an EMBL/GenBank/DDBJ whole genome shotgun (WGS) entry which is preliminary data.</text>
</comment>
<dbReference type="Proteomes" id="UP000231162">
    <property type="component" value="Unassembled WGS sequence"/>
</dbReference>
<gene>
    <name evidence="8" type="ORF">COT79_03185</name>
</gene>
<dbReference type="EC" id="2.5.1.17" evidence="6"/>
<evidence type="ECO:0000256" key="3">
    <source>
        <dbReference type="ARBA" id="ARBA00022679"/>
    </source>
</evidence>
<feature type="domain" description="Cobalamin adenosyltransferase-like" evidence="7">
    <location>
        <begin position="3"/>
        <end position="177"/>
    </location>
</feature>
<dbReference type="NCBIfam" id="TIGR00636">
    <property type="entry name" value="PduO_Nterm"/>
    <property type="match status" value="1"/>
</dbReference>
<evidence type="ECO:0000256" key="5">
    <source>
        <dbReference type="ARBA" id="ARBA00022840"/>
    </source>
</evidence>
<keyword evidence="6" id="KW-0169">Cobalamin biosynthesis</keyword>
<comment type="catalytic activity">
    <reaction evidence="6">
        <text>2 cob(II)alamin + reduced [electron-transfer flavoprotein] + 2 ATP = 2 adenosylcob(III)alamin + 2 triphosphate + oxidized [electron-transfer flavoprotein] + 3 H(+)</text>
        <dbReference type="Rhea" id="RHEA:28671"/>
        <dbReference type="Rhea" id="RHEA-COMP:10685"/>
        <dbReference type="Rhea" id="RHEA-COMP:10686"/>
        <dbReference type="ChEBI" id="CHEBI:15378"/>
        <dbReference type="ChEBI" id="CHEBI:16304"/>
        <dbReference type="ChEBI" id="CHEBI:18036"/>
        <dbReference type="ChEBI" id="CHEBI:18408"/>
        <dbReference type="ChEBI" id="CHEBI:30616"/>
        <dbReference type="ChEBI" id="CHEBI:57692"/>
        <dbReference type="ChEBI" id="CHEBI:58307"/>
        <dbReference type="EC" id="2.5.1.17"/>
    </reaction>
</comment>